<evidence type="ECO:0000256" key="2">
    <source>
        <dbReference type="ARBA" id="ARBA00022803"/>
    </source>
</evidence>
<dbReference type="PANTHER" id="PTHR45586:SF1">
    <property type="entry name" value="LIPOPOLYSACCHARIDE ASSEMBLY PROTEIN B"/>
    <property type="match status" value="1"/>
</dbReference>
<sequence>MNQGLVQQAWDLLGRGQVEQALALTAAGAARPTAMPGLLIVHAAALKGAGRHAEALTFNERAARSAPQDRLAWYNLAATNGDLGRQVEAEAAVRKAMSLGLDAPEAWLVLARAVQFQHRYDEAETIFQGAIARRPNFVDAHRDLAQLRWMRTADLDHALAPLKATLARQSDPRLLHVQALVEEFAGRLPQALDTLRAGLRRHPNDLHLLITAAHAAAELGETAEGLVHAQAAARLAPGAAPVLKSLAEALLASGDAAGASSVAGSVLQAFPYDQHALSLQALAWRILGDPRYGVLYDYEAFVRPYTLPTPQGWSDLPSFLADLRKRLGELHDLETHPLQQSLRGGAQVQSLHTSREPVFQAFFASARASVDRYAAEIGEGSDPLRIRRTGKAVVQGGWSVSLKPNGFHTDHVHPQGWVSSAFYIDLPPGVDDANKREGWIKFGQPGCATAPKLDAEHAVKPSPGTLVLFPSYMWHGTVPFSGETRRLTMAFDAVPG</sequence>
<dbReference type="InterPro" id="IPR019734">
    <property type="entry name" value="TPR_rpt"/>
</dbReference>
<accession>A0A2N5CKX7</accession>
<dbReference type="Pfam" id="PF13428">
    <property type="entry name" value="TPR_14"/>
    <property type="match status" value="1"/>
</dbReference>
<evidence type="ECO:0000256" key="1">
    <source>
        <dbReference type="ARBA" id="ARBA00022737"/>
    </source>
</evidence>
<keyword evidence="2" id="KW-0802">TPR repeat</keyword>
<evidence type="ECO:0000313" key="3">
    <source>
        <dbReference type="EMBL" id="AYV47251.1"/>
    </source>
</evidence>
<protein>
    <submittedName>
        <fullName evidence="4">Uncharacterized protein</fullName>
    </submittedName>
</protein>
<dbReference type="SUPFAM" id="SSF48452">
    <property type="entry name" value="TPR-like"/>
    <property type="match status" value="2"/>
</dbReference>
<dbReference type="AlphaFoldDB" id="A0A2N5CKX7"/>
<keyword evidence="6" id="KW-1185">Reference proteome</keyword>
<dbReference type="SMART" id="SM00028">
    <property type="entry name" value="TPR"/>
    <property type="match status" value="3"/>
</dbReference>
<dbReference type="Proteomes" id="UP000281192">
    <property type="component" value="Chromosome"/>
</dbReference>
<dbReference type="PANTHER" id="PTHR45586">
    <property type="entry name" value="TPR REPEAT-CONTAINING PROTEIN PA4667"/>
    <property type="match status" value="1"/>
</dbReference>
<evidence type="ECO:0000313" key="4">
    <source>
        <dbReference type="EMBL" id="PLR06216.1"/>
    </source>
</evidence>
<dbReference type="InterPro" id="IPR051012">
    <property type="entry name" value="CellSynth/LPSAsmb/PSIAsmb"/>
</dbReference>
<dbReference type="EMBL" id="CP026100">
    <property type="protein sequence ID" value="AYV47251.1"/>
    <property type="molecule type" value="Genomic_DNA"/>
</dbReference>
<organism evidence="4 5">
    <name type="scientific">Caulobacter flavus</name>
    <dbReference type="NCBI Taxonomy" id="1679497"/>
    <lineage>
        <taxon>Bacteria</taxon>
        <taxon>Pseudomonadati</taxon>
        <taxon>Pseudomonadota</taxon>
        <taxon>Alphaproteobacteria</taxon>
        <taxon>Caulobacterales</taxon>
        <taxon>Caulobacteraceae</taxon>
        <taxon>Caulobacter</taxon>
    </lineage>
</organism>
<evidence type="ECO:0000313" key="6">
    <source>
        <dbReference type="Proteomes" id="UP000281192"/>
    </source>
</evidence>
<dbReference type="Gene3D" id="1.25.40.10">
    <property type="entry name" value="Tetratricopeptide repeat domain"/>
    <property type="match status" value="2"/>
</dbReference>
<evidence type="ECO:0000313" key="5">
    <source>
        <dbReference type="Proteomes" id="UP000234483"/>
    </source>
</evidence>
<dbReference type="InterPro" id="IPR012668">
    <property type="entry name" value="CHP02466"/>
</dbReference>
<proteinExistence type="predicted"/>
<reference evidence="4 5" key="1">
    <citation type="submission" date="2017-12" db="EMBL/GenBank/DDBJ databases">
        <title>The genome sequence of Caulobacter flavus CGMCC1 15093.</title>
        <authorList>
            <person name="Gao J."/>
            <person name="Mao X."/>
            <person name="Sun J."/>
        </authorList>
    </citation>
    <scope>NUCLEOTIDE SEQUENCE [LARGE SCALE GENOMIC DNA]</scope>
    <source>
        <strain evidence="4 5">CGMCC1 15093</strain>
    </source>
</reference>
<dbReference type="Proteomes" id="UP000234483">
    <property type="component" value="Unassembled WGS sequence"/>
</dbReference>
<keyword evidence="1" id="KW-0677">Repeat</keyword>
<dbReference type="KEGG" id="cfh:C1707_13810"/>
<dbReference type="OrthoDB" id="9783136at2"/>
<name>A0A2N5CKX7_9CAUL</name>
<dbReference type="RefSeq" id="WP_101715842.1">
    <property type="nucleotide sequence ID" value="NZ_CP026100.1"/>
</dbReference>
<gene>
    <name evidence="3" type="ORF">C1707_13810</name>
    <name evidence="4" type="ORF">CFHF_26150</name>
</gene>
<dbReference type="InterPro" id="IPR011990">
    <property type="entry name" value="TPR-like_helical_dom_sf"/>
</dbReference>
<dbReference type="Gene3D" id="2.60.120.620">
    <property type="entry name" value="q2cbj1_9rhob like domain"/>
    <property type="match status" value="1"/>
</dbReference>
<dbReference type="Pfam" id="PF13759">
    <property type="entry name" value="2OG-FeII_Oxy_5"/>
    <property type="match status" value="1"/>
</dbReference>
<dbReference type="EMBL" id="PJRQ01000054">
    <property type="protein sequence ID" value="PLR06216.1"/>
    <property type="molecule type" value="Genomic_DNA"/>
</dbReference>
<reference evidence="3 6" key="2">
    <citation type="submission" date="2018-01" db="EMBL/GenBank/DDBJ databases">
        <title>Complete genome sequence of Caulobacter flavus RHGG3.</title>
        <authorList>
            <person name="Yang E."/>
        </authorList>
    </citation>
    <scope>NUCLEOTIDE SEQUENCE [LARGE SCALE GENOMIC DNA]</scope>
    <source>
        <strain evidence="3 6">RHGG3</strain>
    </source>
</reference>